<sequence>MKVGVDNLEQQHKRTKIHRHYVPKYSGGLPKIVTVRRFAGALNVHDWNRNPFMYQLRCKRSQRVSIRSERRETFSELALAMIAYADYNPNNEYLFEVMCSVEKLAELCGQLYRYENGRKSYDPILHALHDWQGANLIIIKEEFDPEAKQYKAMRIWIRPEFFIGLGFSIAEIRDMLNKFKRWMEKNGLRDSYQRRYAQHILRLAKSNVASIDNSHSLKNLLKKIKRLVVGEDEAMKNEKKHAIKAIKHRQELIDATSPMPDQNQVYWQQYENWKQKQPIAWIMAFEKDIQSRFPGLSNDELLHCYVEHLPDK</sequence>
<dbReference type="Proteomes" id="UP000481739">
    <property type="component" value="Unassembled WGS sequence"/>
</dbReference>
<evidence type="ECO:0000313" key="2">
    <source>
        <dbReference type="Proteomes" id="UP000481739"/>
    </source>
</evidence>
<name>A0A7C9GLC3_9GAMM</name>
<accession>A0A7C9GLC3</accession>
<evidence type="ECO:0000313" key="1">
    <source>
        <dbReference type="EMBL" id="MQL50038.1"/>
    </source>
</evidence>
<reference evidence="1 2" key="1">
    <citation type="journal article" date="2019" name="Nature">
        <title>A new antibiotic selectively kills Gram-negative pathogens.</title>
        <authorList>
            <person name="Imai Y."/>
            <person name="Meyer K.J."/>
            <person name="Iinishi A."/>
            <person name="Favre-Godal Q."/>
            <person name="Green R."/>
            <person name="Manuse S."/>
            <person name="Caboni M."/>
            <person name="Mori M."/>
            <person name="Niles S."/>
            <person name="Ghiglieri M."/>
            <person name="Honrao C."/>
            <person name="Ma X."/>
            <person name="Guo J.J."/>
            <person name="Makriyannis A."/>
            <person name="Linares-Otoya L."/>
            <person name="Boehringer N."/>
            <person name="Wuisan Z.G."/>
            <person name="Kaur H."/>
            <person name="Wu R."/>
            <person name="Mateus A."/>
            <person name="Typas A."/>
            <person name="Savitski M.M."/>
            <person name="Espinoza J.L."/>
            <person name="O'Rourke A."/>
            <person name="Nelson K.E."/>
            <person name="Hiller S."/>
            <person name="Noinaj N."/>
            <person name="Schaeberle T.F."/>
            <person name="D'Onofrio A."/>
            <person name="Lewis K."/>
        </authorList>
    </citation>
    <scope>NUCLEOTIDE SEQUENCE [LARGE SCALE GENOMIC DNA]</scope>
    <source>
        <strain evidence="1 2">HGB 1456</strain>
    </source>
</reference>
<organism evidence="1 2">
    <name type="scientific">Photorhabdus khanii</name>
    <dbReference type="NCBI Taxonomy" id="1004150"/>
    <lineage>
        <taxon>Bacteria</taxon>
        <taxon>Pseudomonadati</taxon>
        <taxon>Pseudomonadota</taxon>
        <taxon>Gammaproteobacteria</taxon>
        <taxon>Enterobacterales</taxon>
        <taxon>Morganellaceae</taxon>
        <taxon>Photorhabdus</taxon>
    </lineage>
</organism>
<comment type="caution">
    <text evidence="1">The sequence shown here is derived from an EMBL/GenBank/DDBJ whole genome shotgun (WGS) entry which is preliminary data.</text>
</comment>
<proteinExistence type="predicted"/>
<evidence type="ECO:0008006" key="3">
    <source>
        <dbReference type="Google" id="ProtNLM"/>
    </source>
</evidence>
<dbReference type="AlphaFoldDB" id="A0A7C9GLC3"/>
<protein>
    <recommendedName>
        <fullName evidence="3">Replication protein</fullName>
    </recommendedName>
</protein>
<dbReference type="EMBL" id="WHZZ01000012">
    <property type="protein sequence ID" value="MQL50038.1"/>
    <property type="molecule type" value="Genomic_DNA"/>
</dbReference>
<gene>
    <name evidence="1" type="ORF">GEA64_19630</name>
</gene>